<dbReference type="EMBL" id="JBGFUD010000601">
    <property type="protein sequence ID" value="MFH4974867.1"/>
    <property type="molecule type" value="Genomic_DNA"/>
</dbReference>
<dbReference type="InterPro" id="IPR013087">
    <property type="entry name" value="Znf_C2H2_type"/>
</dbReference>
<dbReference type="AlphaFoldDB" id="A0ABD6EDU7"/>
<evidence type="ECO:0000256" key="1">
    <source>
        <dbReference type="PROSITE-ProRule" id="PRU00042"/>
    </source>
</evidence>
<proteinExistence type="predicted"/>
<accession>A0ABD6EDU7</accession>
<feature type="compositionally biased region" description="Low complexity" evidence="2">
    <location>
        <begin position="55"/>
        <end position="72"/>
    </location>
</feature>
<feature type="compositionally biased region" description="Low complexity" evidence="2">
    <location>
        <begin position="85"/>
        <end position="117"/>
    </location>
</feature>
<keyword evidence="5" id="KW-1185">Reference proteome</keyword>
<evidence type="ECO:0000259" key="3">
    <source>
        <dbReference type="PROSITE" id="PS50157"/>
    </source>
</evidence>
<organism evidence="4 5">
    <name type="scientific">Gnathostoma spinigerum</name>
    <dbReference type="NCBI Taxonomy" id="75299"/>
    <lineage>
        <taxon>Eukaryota</taxon>
        <taxon>Metazoa</taxon>
        <taxon>Ecdysozoa</taxon>
        <taxon>Nematoda</taxon>
        <taxon>Chromadorea</taxon>
        <taxon>Rhabditida</taxon>
        <taxon>Spirurina</taxon>
        <taxon>Gnathostomatomorpha</taxon>
        <taxon>Gnathostomatoidea</taxon>
        <taxon>Gnathostomatidae</taxon>
        <taxon>Gnathostoma</taxon>
    </lineage>
</organism>
<dbReference type="Proteomes" id="UP001608902">
    <property type="component" value="Unassembled WGS sequence"/>
</dbReference>
<feature type="compositionally biased region" description="Low complexity" evidence="2">
    <location>
        <begin position="17"/>
        <end position="41"/>
    </location>
</feature>
<comment type="caution">
    <text evidence="4">The sequence shown here is derived from an EMBL/GenBank/DDBJ whole genome shotgun (WGS) entry which is preliminary data.</text>
</comment>
<dbReference type="SMART" id="SM00355">
    <property type="entry name" value="ZnF_C2H2"/>
    <property type="match status" value="2"/>
</dbReference>
<keyword evidence="1" id="KW-0479">Metal-binding</keyword>
<dbReference type="PROSITE" id="PS50157">
    <property type="entry name" value="ZINC_FINGER_C2H2_2"/>
    <property type="match status" value="1"/>
</dbReference>
<feature type="domain" description="C2H2-type" evidence="3">
    <location>
        <begin position="333"/>
        <end position="363"/>
    </location>
</feature>
<feature type="region of interest" description="Disordered" evidence="2">
    <location>
        <begin position="1"/>
        <end position="140"/>
    </location>
</feature>
<sequence length="462" mass="50709">MSIFSAPKNVERMSPISVDSGFDSSFPPSPDSSSNSSNSSVALPDRLKCLLSGIPSPRSTSLTSSLSSSKPSTKLDELHPPPSCLSPSPSVSSTSSSSFTSSPTHSFASSLSPSTFTHIDAPSSSTPKNENNENMEISGVGEPLTIICDATVEKSDESHSDLLQIASLSEANTTVHHCSSKPSTSHSAGPAYDSIDYFSSSSIGSPSCTASTSSTSEPSELYVSPSAFCQSQAPRSSTRPLRCRCFWDQCQSRSKCENDLYDHVIKEHIERLCVADVLSPKGKGRFSPRIRTRSIECRWGDCEMRMSRGNPEKQVAWLKDHYTTRHAGKAQPFRCLIDGCNHRFTLKRSLEDHLRCGHEKAKVKRHHHENTEILKPRTGFRVMPILFFPPSGDTDAIDRSTEEWLVKMLRKSERMISAGLCRQLSHSSCIGAAHRKCRNLLRLDIVPIGTPEDLPIASTYRN</sequence>
<evidence type="ECO:0000313" key="5">
    <source>
        <dbReference type="Proteomes" id="UP001608902"/>
    </source>
</evidence>
<protein>
    <recommendedName>
        <fullName evidence="3">C2H2-type domain-containing protein</fullName>
    </recommendedName>
</protein>
<evidence type="ECO:0000313" key="4">
    <source>
        <dbReference type="EMBL" id="MFH4974867.1"/>
    </source>
</evidence>
<reference evidence="4 5" key="1">
    <citation type="submission" date="2024-08" db="EMBL/GenBank/DDBJ databases">
        <title>Gnathostoma spinigerum genome.</title>
        <authorList>
            <person name="Gonzalez-Bertolin B."/>
            <person name="Monzon S."/>
            <person name="Zaballos A."/>
            <person name="Jimenez P."/>
            <person name="Dekumyoy P."/>
            <person name="Varona S."/>
            <person name="Cuesta I."/>
            <person name="Sumanam S."/>
            <person name="Adisakwattana P."/>
            <person name="Gasser R.B."/>
            <person name="Hernandez-Gonzalez A."/>
            <person name="Young N.D."/>
            <person name="Perteguer M.J."/>
        </authorList>
    </citation>
    <scope>NUCLEOTIDE SEQUENCE [LARGE SCALE GENOMIC DNA]</scope>
    <source>
        <strain evidence="4">AL3</strain>
        <tissue evidence="4">Liver</tissue>
    </source>
</reference>
<gene>
    <name evidence="4" type="ORF">AB6A40_001576</name>
</gene>
<evidence type="ECO:0000256" key="2">
    <source>
        <dbReference type="SAM" id="MobiDB-lite"/>
    </source>
</evidence>
<name>A0ABD6EDU7_9BILA</name>
<dbReference type="GO" id="GO:0008270">
    <property type="term" value="F:zinc ion binding"/>
    <property type="evidence" value="ECO:0007669"/>
    <property type="project" value="UniProtKB-KW"/>
</dbReference>
<dbReference type="PROSITE" id="PS00028">
    <property type="entry name" value="ZINC_FINGER_C2H2_1"/>
    <property type="match status" value="1"/>
</dbReference>
<dbReference type="Gene3D" id="3.30.160.60">
    <property type="entry name" value="Classic Zinc Finger"/>
    <property type="match status" value="1"/>
</dbReference>
<feature type="compositionally biased region" description="Polar residues" evidence="2">
    <location>
        <begin position="122"/>
        <end position="135"/>
    </location>
</feature>
<keyword evidence="1" id="KW-0863">Zinc-finger</keyword>
<keyword evidence="1" id="KW-0862">Zinc</keyword>